<dbReference type="EMBL" id="KZ825130">
    <property type="protein sequence ID" value="PYI19922.1"/>
    <property type="molecule type" value="Genomic_DNA"/>
</dbReference>
<evidence type="ECO:0000313" key="2">
    <source>
        <dbReference type="EMBL" id="PYI19922.1"/>
    </source>
</evidence>
<evidence type="ECO:0008006" key="4">
    <source>
        <dbReference type="Google" id="ProtNLM"/>
    </source>
</evidence>
<feature type="chain" id="PRO_5015999589" description="Secreted protein" evidence="1">
    <location>
        <begin position="30"/>
        <end position="134"/>
    </location>
</feature>
<keyword evidence="3" id="KW-1185">Reference proteome</keyword>
<keyword evidence="1" id="KW-0732">Signal</keyword>
<dbReference type="AlphaFoldDB" id="A0A2V5HC19"/>
<organism evidence="2 3">
    <name type="scientific">Aspergillus violaceofuscus (strain CBS 115571)</name>
    <dbReference type="NCBI Taxonomy" id="1450538"/>
    <lineage>
        <taxon>Eukaryota</taxon>
        <taxon>Fungi</taxon>
        <taxon>Dikarya</taxon>
        <taxon>Ascomycota</taxon>
        <taxon>Pezizomycotina</taxon>
        <taxon>Eurotiomycetes</taxon>
        <taxon>Eurotiomycetidae</taxon>
        <taxon>Eurotiales</taxon>
        <taxon>Aspergillaceae</taxon>
        <taxon>Aspergillus</taxon>
    </lineage>
</organism>
<feature type="signal peptide" evidence="1">
    <location>
        <begin position="1"/>
        <end position="29"/>
    </location>
</feature>
<evidence type="ECO:0000313" key="3">
    <source>
        <dbReference type="Proteomes" id="UP000249829"/>
    </source>
</evidence>
<reference evidence="2 3" key="1">
    <citation type="submission" date="2018-02" db="EMBL/GenBank/DDBJ databases">
        <title>The genomes of Aspergillus section Nigri reveals drivers in fungal speciation.</title>
        <authorList>
            <consortium name="DOE Joint Genome Institute"/>
            <person name="Vesth T.C."/>
            <person name="Nybo J."/>
            <person name="Theobald S."/>
            <person name="Brandl J."/>
            <person name="Frisvad J.C."/>
            <person name="Nielsen K.F."/>
            <person name="Lyhne E.K."/>
            <person name="Kogle M.E."/>
            <person name="Kuo A."/>
            <person name="Riley R."/>
            <person name="Clum A."/>
            <person name="Nolan M."/>
            <person name="Lipzen A."/>
            <person name="Salamov A."/>
            <person name="Henrissat B."/>
            <person name="Wiebenga A."/>
            <person name="De vries R.P."/>
            <person name="Grigoriev I.V."/>
            <person name="Mortensen U.H."/>
            <person name="Andersen M.R."/>
            <person name="Baker S.E."/>
        </authorList>
    </citation>
    <scope>NUCLEOTIDE SEQUENCE [LARGE SCALE GENOMIC DNA]</scope>
    <source>
        <strain evidence="2 3">CBS 115571</strain>
    </source>
</reference>
<protein>
    <recommendedName>
        <fullName evidence="4">Secreted protein</fullName>
    </recommendedName>
</protein>
<sequence>MFVRDGVEEWRGSLFFLVVLLLETRRAGSEPGDKCYGEIDNTTPYPVPFSGSCLCSYNAERLFPGSLSLTRIFFDLSRLFLRTKNGQVDWGSATIHWIHHYICAPLPNSQRNPKKVRKENRGIWVHNRASHPGS</sequence>
<name>A0A2V5HC19_ASPV1</name>
<evidence type="ECO:0000256" key="1">
    <source>
        <dbReference type="SAM" id="SignalP"/>
    </source>
</evidence>
<accession>A0A2V5HC19</accession>
<proteinExistence type="predicted"/>
<dbReference type="Proteomes" id="UP000249829">
    <property type="component" value="Unassembled WGS sequence"/>
</dbReference>
<gene>
    <name evidence="2" type="ORF">BO99DRAFT_132265</name>
</gene>